<dbReference type="Proteomes" id="UP000290517">
    <property type="component" value="Unassembled WGS sequence"/>
</dbReference>
<protein>
    <submittedName>
        <fullName evidence="3">Uncharacterized protein</fullName>
    </submittedName>
</protein>
<dbReference type="EMBL" id="SDJQ01000008">
    <property type="protein sequence ID" value="RXR35121.1"/>
    <property type="molecule type" value="Genomic_DNA"/>
</dbReference>
<feature type="region of interest" description="Disordered" evidence="1">
    <location>
        <begin position="1"/>
        <end position="63"/>
    </location>
</feature>
<comment type="caution">
    <text evidence="3">The sequence shown here is derived from an EMBL/GenBank/DDBJ whole genome shotgun (WGS) entry which is preliminary data.</text>
</comment>
<evidence type="ECO:0000256" key="1">
    <source>
        <dbReference type="SAM" id="MobiDB-lite"/>
    </source>
</evidence>
<sequence>MPPEGGLATRRAPARGRPHEDAGRRRGGHVDRPGRGGGRGPRRPDRRPARGRGTRPRDLDRRRARLLQDSVRGLKGLGLTESLPVGYRISPHGRAYLDATLG</sequence>
<accession>A0A4Q1KXP5</accession>
<organism evidence="3 4">
    <name type="scientific">Oerskovia turbata</name>
    <dbReference type="NCBI Taxonomy" id="1713"/>
    <lineage>
        <taxon>Bacteria</taxon>
        <taxon>Bacillati</taxon>
        <taxon>Actinomycetota</taxon>
        <taxon>Actinomycetes</taxon>
        <taxon>Micrococcales</taxon>
        <taxon>Cellulomonadaceae</taxon>
        <taxon>Oerskovia</taxon>
    </lineage>
</organism>
<name>A0A4Q1KXP5_9CELL</name>
<evidence type="ECO:0000313" key="5">
    <source>
        <dbReference type="Proteomes" id="UP000290517"/>
    </source>
</evidence>
<evidence type="ECO:0000313" key="3">
    <source>
        <dbReference type="EMBL" id="RXR35121.1"/>
    </source>
</evidence>
<reference evidence="4 5" key="1">
    <citation type="submission" date="2019-01" db="EMBL/GenBank/DDBJ databases">
        <title>Oerskovia turbata Genome sequencing and assembly.</title>
        <authorList>
            <person name="Dou T."/>
        </authorList>
    </citation>
    <scope>NUCLEOTIDE SEQUENCE [LARGE SCALE GENOMIC DNA]</scope>
    <source>
        <strain evidence="3 4">JCM12123</strain>
        <strain evidence="2 5">JCM3160</strain>
    </source>
</reference>
<dbReference type="EMBL" id="SDJR01000007">
    <property type="protein sequence ID" value="RXR24975.1"/>
    <property type="molecule type" value="Genomic_DNA"/>
</dbReference>
<gene>
    <name evidence="2" type="ORF">EQW73_11820</name>
    <name evidence="3" type="ORF">EQW78_05790</name>
</gene>
<feature type="compositionally biased region" description="Basic and acidic residues" evidence="1">
    <location>
        <begin position="17"/>
        <end position="34"/>
    </location>
</feature>
<keyword evidence="5" id="KW-1185">Reference proteome</keyword>
<proteinExistence type="predicted"/>
<dbReference type="Proteomes" id="UP000289805">
    <property type="component" value="Unassembled WGS sequence"/>
</dbReference>
<dbReference type="AlphaFoldDB" id="A0A4Q1KXP5"/>
<dbReference type="OrthoDB" id="121143at2"/>
<evidence type="ECO:0000313" key="2">
    <source>
        <dbReference type="EMBL" id="RXR24975.1"/>
    </source>
</evidence>
<evidence type="ECO:0000313" key="4">
    <source>
        <dbReference type="Proteomes" id="UP000289805"/>
    </source>
</evidence>